<evidence type="ECO:0000256" key="1">
    <source>
        <dbReference type="SAM" id="Coils"/>
    </source>
</evidence>
<reference evidence="3 4" key="2">
    <citation type="submission" date="2018-11" db="EMBL/GenBank/DDBJ databases">
        <authorList>
            <consortium name="Pathogen Informatics"/>
        </authorList>
    </citation>
    <scope>NUCLEOTIDE SEQUENCE [LARGE SCALE GENOMIC DNA]</scope>
</reference>
<evidence type="ECO:0000313" key="5">
    <source>
        <dbReference type="WBParaSite" id="ASIM_0001142801-mRNA-1"/>
    </source>
</evidence>
<evidence type="ECO:0000256" key="2">
    <source>
        <dbReference type="SAM" id="MobiDB-lite"/>
    </source>
</evidence>
<feature type="region of interest" description="Disordered" evidence="2">
    <location>
        <begin position="667"/>
        <end position="694"/>
    </location>
</feature>
<evidence type="ECO:0000313" key="3">
    <source>
        <dbReference type="EMBL" id="VDK44100.1"/>
    </source>
</evidence>
<dbReference type="OrthoDB" id="5877319at2759"/>
<proteinExistence type="predicted"/>
<dbReference type="AlphaFoldDB" id="A0A0M3JTQ1"/>
<dbReference type="Gene3D" id="2.130.10.10">
    <property type="entry name" value="YVTN repeat-like/Quinoprotein amine dehydrogenase"/>
    <property type="match status" value="1"/>
</dbReference>
<feature type="coiled-coil region" evidence="1">
    <location>
        <begin position="916"/>
        <end position="971"/>
    </location>
</feature>
<dbReference type="PANTHER" id="PTHR32215">
    <property type="entry name" value="CILIA- AND FLAGELLA-ASSOCIATED PROTEIN 57"/>
    <property type="match status" value="1"/>
</dbReference>
<dbReference type="InterPro" id="IPR052993">
    <property type="entry name" value="CFA-57"/>
</dbReference>
<dbReference type="EMBL" id="UYRR01031032">
    <property type="protein sequence ID" value="VDK44100.1"/>
    <property type="molecule type" value="Genomic_DNA"/>
</dbReference>
<organism evidence="5">
    <name type="scientific">Anisakis simplex</name>
    <name type="common">Herring worm</name>
    <dbReference type="NCBI Taxonomy" id="6269"/>
    <lineage>
        <taxon>Eukaryota</taxon>
        <taxon>Metazoa</taxon>
        <taxon>Ecdysozoa</taxon>
        <taxon>Nematoda</taxon>
        <taxon>Chromadorea</taxon>
        <taxon>Rhabditida</taxon>
        <taxon>Spirurina</taxon>
        <taxon>Ascaridomorpha</taxon>
        <taxon>Ascaridoidea</taxon>
        <taxon>Anisakidae</taxon>
        <taxon>Anisakis</taxon>
        <taxon>Anisakis simplex complex</taxon>
    </lineage>
</organism>
<accession>A0A0M3JTQ1</accession>
<dbReference type="PANTHER" id="PTHR32215:SF0">
    <property type="entry name" value="CILIA- AND FLAGELLA-ASSOCIATED PROTEIN 57"/>
    <property type="match status" value="1"/>
</dbReference>
<protein>
    <submittedName>
        <fullName evidence="5">RIC1 domain-containing protein</fullName>
    </submittedName>
</protein>
<feature type="compositionally biased region" description="Low complexity" evidence="2">
    <location>
        <begin position="81"/>
        <end position="97"/>
    </location>
</feature>
<feature type="coiled-coil region" evidence="1">
    <location>
        <begin position="839"/>
        <end position="892"/>
    </location>
</feature>
<name>A0A0M3JTQ1_ANISI</name>
<dbReference type="InterPro" id="IPR015943">
    <property type="entry name" value="WD40/YVTN_repeat-like_dom_sf"/>
</dbReference>
<evidence type="ECO:0000313" key="4">
    <source>
        <dbReference type="Proteomes" id="UP000267096"/>
    </source>
</evidence>
<dbReference type="InterPro" id="IPR036322">
    <property type="entry name" value="WD40_repeat_dom_sf"/>
</dbReference>
<dbReference type="SUPFAM" id="SSF50978">
    <property type="entry name" value="WD40 repeat-like"/>
    <property type="match status" value="2"/>
</dbReference>
<keyword evidence="4" id="KW-1185">Reference proteome</keyword>
<dbReference type="Proteomes" id="UP000267096">
    <property type="component" value="Unassembled WGS sequence"/>
</dbReference>
<gene>
    <name evidence="3" type="ORF">ASIM_LOCUS10986</name>
</gene>
<keyword evidence="1" id="KW-0175">Coiled coil</keyword>
<feature type="region of interest" description="Disordered" evidence="2">
    <location>
        <begin position="81"/>
        <end position="100"/>
    </location>
</feature>
<reference evidence="5" key="1">
    <citation type="submission" date="2016-04" db="UniProtKB">
        <authorList>
            <consortium name="WormBaseParasite"/>
        </authorList>
    </citation>
    <scope>IDENTIFICATION</scope>
</reference>
<dbReference type="WBParaSite" id="ASIM_0001142801-mRNA-1">
    <property type="protein sequence ID" value="ASIM_0001142801-mRNA-1"/>
    <property type="gene ID" value="ASIM_0001142801"/>
</dbReference>
<sequence length="992" mass="112755">MFSSSVLNAKHFIQSGDFKFLTFGYKTSIIFADSTFIQHLEPKQQSPKVSGFNVGGMINAMQISPDYFYLTVCIETTNDSKTVNDSDNDNNDANMNSKQNGAASNATRMIMIFDCETFQTIGNYGIDMMASVSQMRISSTNECIWLIAEDDSNKLMQMKCLTLFDGKLLADTKLDINELVSIGNRNALSASDFWYQFSLCPADDSITCLVCKNRAILMRACGGTIERLLEDSSLPVTSIYATAEKFVCIIADLLVFIFDIKNGECHWDMAISVVISTTTQQPSCCIEAFCLDSSGENFIYSDGAAIWYGSLRYPDIVCGRGAQVLLMKHSQPIRSLHISQEHKRIASLDSSGLIIVSSTQSKMLIAYGIFEGAISVTFLSSGHSLLIVFANEILIFHIVYHSLRRARSFIKGCRIGKIAVNSFAKQQQAAICVDDVLMIYSLNNLELLTKLPFHFKQTIHSLKWSTNGDYLGVLTQNDCVSLINVSTKMVVWHLQMKMRFFVDISVEDAHPTAATSNAAAIVYALNKKFIITKFLNAKEIEQVSGHSAQISFSGGQSTSLVTAEKGHFIGSSTGHIVYLPYDVLENIRLLHTHISSEITVLCASIDDCSLLYIGCADGHLAFIQSDKFSTTRSDNAHNNSNYADRIVMDIISEKNQQKKMLHRDAKNINDKNDHSKNDNVSDHDGVHENEHEHNDDLVLYPLNEITKLKTLVKELDTERNFIRHETERIICEYKQRKDTELSNLATQNQQSNALMHEKVERIEEKLENVQALSGVTMENLRKLYEDEIRCQKQNFEKRFEEHLQRSCEAEESFENALRERDSRFSGERKRLISSFNVTETNLRKQIQAHQKTIDQAKRDNEENIKNQNLVRLKTIQEHCNELESRIVDEQNVSAKVFDVLRDRGRHKSDWVIRDHVRKLEENEICYREKLAQLKNRLAATQKQLQNEKAENKLTRRKLNEIYTKIEELSKNVYNLKELERHALGLIAFVKCD</sequence>